<accession>A0ABV9T7E7</accession>
<dbReference type="SUPFAM" id="SSF46626">
    <property type="entry name" value="Cytochrome c"/>
    <property type="match status" value="1"/>
</dbReference>
<keyword evidence="7" id="KW-1185">Reference proteome</keyword>
<evidence type="ECO:0000256" key="2">
    <source>
        <dbReference type="ARBA" id="ARBA00022723"/>
    </source>
</evidence>
<dbReference type="EMBL" id="JBHSJJ010000021">
    <property type="protein sequence ID" value="MFC4874680.1"/>
    <property type="molecule type" value="Genomic_DNA"/>
</dbReference>
<proteinExistence type="predicted"/>
<keyword evidence="2 4" id="KW-0479">Metal-binding</keyword>
<dbReference type="InterPro" id="IPR016024">
    <property type="entry name" value="ARM-type_fold"/>
</dbReference>
<dbReference type="InterPro" id="IPR036909">
    <property type="entry name" value="Cyt_c-like_dom_sf"/>
</dbReference>
<keyword evidence="1 4" id="KW-0349">Heme</keyword>
<dbReference type="InterPro" id="IPR055557">
    <property type="entry name" value="DUF7133"/>
</dbReference>
<dbReference type="Pfam" id="PF00034">
    <property type="entry name" value="Cytochrom_C"/>
    <property type="match status" value="1"/>
</dbReference>
<dbReference type="SUPFAM" id="SSF48371">
    <property type="entry name" value="ARM repeat"/>
    <property type="match status" value="1"/>
</dbReference>
<dbReference type="Pfam" id="PF23500">
    <property type="entry name" value="DUF7133"/>
    <property type="match status" value="1"/>
</dbReference>
<comment type="caution">
    <text evidence="6">The sequence shown here is derived from an EMBL/GenBank/DDBJ whole genome shotgun (WGS) entry which is preliminary data.</text>
</comment>
<dbReference type="InterPro" id="IPR011989">
    <property type="entry name" value="ARM-like"/>
</dbReference>
<sequence>MKNLRWILLLTAGLFGLLFYMMKSKSQTDKNPSPPKSPGEEWATFQIEEGLDIQLVASEPLVQDPVVISFDEDGRLWVVEMRGFMPDIDGKGENEPVGRINVLEDTDGDGIMDMSTIYLDSLIMPRALAVVKDGALVVENMALWWTRDLDGDLTADTKVLIDPDYAGSNLPEHSGNGLWRGMDNWYYNAKSNFRYRMADDQWIRDSTEYRGQWGISHDDYGRLIYNYNWSQLHGDLVPPNYLSRNKHHTPTTGIDHGLTVDRRIYPIRTNPAVNRGYIPGILDEQGRLMEFTSACAPFYYRSQTLPSRYYGNVFVCEPSGNLIKRNVVSAEGLYLTAEDPHPGVEFLASTDERFRPVFLASGPDGALYMADMYRGLVQHGAYISPYLREQTLSRNLVLPVNMGRIWRIVPKGWTPAKVKKLSAFSPEALARELFNENGWQRDMAQRLLVERGDPESQSFLRNAVSRGKDPYGRIHALWTLEGLGMLDTDLLFTTLSDPDPGVRATSLRLLEPFAAKETAVKNKLGQMLSEAWEDAPIEFVLQTALSAGVLETDYAHELLTGITTRYASIPLIRDAVLSSLENKEYAFLQNLLKLEDWKRFSPEKEIFLEMISTAVAKKGEPTELKRLLAALDVNKASFGWQQQAILTGMSMHGITKDHIPVTLDSAPGLLSQDDLNIDPRKLQALAVLFEWPGHEGQQWTSTKKHELIEEQFKQFGLGRQYYLSTCSGCHGTDGSGSNRMGPPLANSEWVIGDEKQLSLIILHGMEGPVEVGGKLYDEPEILPVMPAHSNLDDATIAAIMTYIRNEWGNDAGAVSRRNIALNRNTLQGRVYPWKAEELKKYILEDKRNLSSN</sequence>
<reference evidence="7" key="1">
    <citation type="journal article" date="2019" name="Int. J. Syst. Evol. Microbiol.">
        <title>The Global Catalogue of Microorganisms (GCM) 10K type strain sequencing project: providing services to taxonomists for standard genome sequencing and annotation.</title>
        <authorList>
            <consortium name="The Broad Institute Genomics Platform"/>
            <consortium name="The Broad Institute Genome Sequencing Center for Infectious Disease"/>
            <person name="Wu L."/>
            <person name="Ma J."/>
        </authorList>
    </citation>
    <scope>NUCLEOTIDE SEQUENCE [LARGE SCALE GENOMIC DNA]</scope>
    <source>
        <strain evidence="7">CGMCC 4.7466</strain>
    </source>
</reference>
<evidence type="ECO:0000259" key="5">
    <source>
        <dbReference type="PROSITE" id="PS51007"/>
    </source>
</evidence>
<dbReference type="PROSITE" id="PS51007">
    <property type="entry name" value="CYTC"/>
    <property type="match status" value="1"/>
</dbReference>
<dbReference type="Proteomes" id="UP001595818">
    <property type="component" value="Unassembled WGS sequence"/>
</dbReference>
<dbReference type="Gene3D" id="2.120.10.30">
    <property type="entry name" value="TolB, C-terminal domain"/>
    <property type="match status" value="1"/>
</dbReference>
<dbReference type="Gene3D" id="1.10.760.10">
    <property type="entry name" value="Cytochrome c-like domain"/>
    <property type="match status" value="1"/>
</dbReference>
<keyword evidence="3 4" id="KW-0408">Iron</keyword>
<gene>
    <name evidence="6" type="ORF">ACFPFU_23455</name>
</gene>
<dbReference type="InterPro" id="IPR009056">
    <property type="entry name" value="Cyt_c-like_dom"/>
</dbReference>
<organism evidence="6 7">
    <name type="scientific">Negadavirga shengliensis</name>
    <dbReference type="NCBI Taxonomy" id="1389218"/>
    <lineage>
        <taxon>Bacteria</taxon>
        <taxon>Pseudomonadati</taxon>
        <taxon>Bacteroidota</taxon>
        <taxon>Cytophagia</taxon>
        <taxon>Cytophagales</taxon>
        <taxon>Cyclobacteriaceae</taxon>
        <taxon>Negadavirga</taxon>
    </lineage>
</organism>
<feature type="domain" description="Cytochrome c" evidence="5">
    <location>
        <begin position="713"/>
        <end position="807"/>
    </location>
</feature>
<name>A0ABV9T7E7_9BACT</name>
<evidence type="ECO:0000256" key="3">
    <source>
        <dbReference type="ARBA" id="ARBA00023004"/>
    </source>
</evidence>
<dbReference type="PANTHER" id="PTHR33546">
    <property type="entry name" value="LARGE, MULTIFUNCTIONAL SECRETED PROTEIN-RELATED"/>
    <property type="match status" value="1"/>
</dbReference>
<dbReference type="InterPro" id="IPR011042">
    <property type="entry name" value="6-blade_b-propeller_TolB-like"/>
</dbReference>
<dbReference type="PANTHER" id="PTHR33546:SF1">
    <property type="entry name" value="LARGE, MULTIFUNCTIONAL SECRETED PROTEIN"/>
    <property type="match status" value="1"/>
</dbReference>
<evidence type="ECO:0000313" key="7">
    <source>
        <dbReference type="Proteomes" id="UP001595818"/>
    </source>
</evidence>
<evidence type="ECO:0000256" key="1">
    <source>
        <dbReference type="ARBA" id="ARBA00022617"/>
    </source>
</evidence>
<dbReference type="Gene3D" id="1.25.10.10">
    <property type="entry name" value="Leucine-rich Repeat Variant"/>
    <property type="match status" value="1"/>
</dbReference>
<evidence type="ECO:0000256" key="4">
    <source>
        <dbReference type="PROSITE-ProRule" id="PRU00433"/>
    </source>
</evidence>
<evidence type="ECO:0000313" key="6">
    <source>
        <dbReference type="EMBL" id="MFC4874680.1"/>
    </source>
</evidence>
<protein>
    <submittedName>
        <fullName evidence="6">C-type cytochrome</fullName>
    </submittedName>
</protein>